<feature type="transmembrane region" description="Helical" evidence="1">
    <location>
        <begin position="77"/>
        <end position="96"/>
    </location>
</feature>
<feature type="transmembrane region" description="Helical" evidence="1">
    <location>
        <begin position="126"/>
        <end position="145"/>
    </location>
</feature>
<evidence type="ECO:0008006" key="4">
    <source>
        <dbReference type="Google" id="ProtNLM"/>
    </source>
</evidence>
<protein>
    <recommendedName>
        <fullName evidence="4">DNA gyrase subunit B</fullName>
    </recommendedName>
</protein>
<evidence type="ECO:0000313" key="2">
    <source>
        <dbReference type="EMBL" id="MCX2524935.1"/>
    </source>
</evidence>
<evidence type="ECO:0000313" key="3">
    <source>
        <dbReference type="Proteomes" id="UP001165678"/>
    </source>
</evidence>
<keyword evidence="3" id="KW-1185">Reference proteome</keyword>
<sequence>MTDRRPLALLLALAGLMYPLMILWLLPHAGARALAMAGLGLLLARAVITRRFLQNGLFALPIIVLLLAGQDELGLRLYPVLGNLMMLVMFAGSLMGPMPLVERLARISEPDLPEAGIRYTRNVTRVWAGFFALNTLAALATAVWADLPTWTLYNGAISYLLTAALFTGEWIVRQYVRRSHTA</sequence>
<dbReference type="Proteomes" id="UP001165678">
    <property type="component" value="Unassembled WGS sequence"/>
</dbReference>
<keyword evidence="1" id="KW-0472">Membrane</keyword>
<feature type="transmembrane region" description="Helical" evidence="1">
    <location>
        <begin position="31"/>
        <end position="48"/>
    </location>
</feature>
<proteinExistence type="predicted"/>
<feature type="transmembrane region" description="Helical" evidence="1">
    <location>
        <begin position="55"/>
        <end position="71"/>
    </location>
</feature>
<accession>A0AA41ZHZ8</accession>
<dbReference type="AlphaFoldDB" id="A0AA41ZHZ8"/>
<keyword evidence="1" id="KW-0812">Transmembrane</keyword>
<dbReference type="EMBL" id="JAPIVE010000003">
    <property type="protein sequence ID" value="MCX2524935.1"/>
    <property type="molecule type" value="Genomic_DNA"/>
</dbReference>
<dbReference type="RefSeq" id="WP_265896561.1">
    <property type="nucleotide sequence ID" value="NZ_JAPIVE010000003.1"/>
</dbReference>
<feature type="transmembrane region" description="Helical" evidence="1">
    <location>
        <begin position="7"/>
        <end position="25"/>
    </location>
</feature>
<feature type="transmembrane region" description="Helical" evidence="1">
    <location>
        <begin position="151"/>
        <end position="172"/>
    </location>
</feature>
<organism evidence="2 3">
    <name type="scientific">Larsenimonas rhizosphaerae</name>
    <dbReference type="NCBI Taxonomy" id="2944682"/>
    <lineage>
        <taxon>Bacteria</taxon>
        <taxon>Pseudomonadati</taxon>
        <taxon>Pseudomonadota</taxon>
        <taxon>Gammaproteobacteria</taxon>
        <taxon>Oceanospirillales</taxon>
        <taxon>Halomonadaceae</taxon>
        <taxon>Larsenimonas</taxon>
    </lineage>
</organism>
<name>A0AA41ZHZ8_9GAMM</name>
<evidence type="ECO:0000256" key="1">
    <source>
        <dbReference type="SAM" id="Phobius"/>
    </source>
</evidence>
<keyword evidence="1" id="KW-1133">Transmembrane helix</keyword>
<reference evidence="2" key="1">
    <citation type="submission" date="2022-11" db="EMBL/GenBank/DDBJ databases">
        <title>Larsenimonas rhizosphaerae sp. nov., isolated from a tidal mudflat.</title>
        <authorList>
            <person name="Lee S.D."/>
            <person name="Kim I.S."/>
        </authorList>
    </citation>
    <scope>NUCLEOTIDE SEQUENCE</scope>
    <source>
        <strain evidence="2">GH2-1</strain>
    </source>
</reference>
<comment type="caution">
    <text evidence="2">The sequence shown here is derived from an EMBL/GenBank/DDBJ whole genome shotgun (WGS) entry which is preliminary data.</text>
</comment>
<gene>
    <name evidence="2" type="ORF">OQ287_11845</name>
</gene>